<evidence type="ECO:0000313" key="1">
    <source>
        <dbReference type="EMBL" id="KAJ5740913.1"/>
    </source>
</evidence>
<organism evidence="1 2">
    <name type="scientific">Penicillium malachiteum</name>
    <dbReference type="NCBI Taxonomy" id="1324776"/>
    <lineage>
        <taxon>Eukaryota</taxon>
        <taxon>Fungi</taxon>
        <taxon>Dikarya</taxon>
        <taxon>Ascomycota</taxon>
        <taxon>Pezizomycotina</taxon>
        <taxon>Eurotiomycetes</taxon>
        <taxon>Eurotiomycetidae</taxon>
        <taxon>Eurotiales</taxon>
        <taxon>Aspergillaceae</taxon>
        <taxon>Penicillium</taxon>
    </lineage>
</organism>
<dbReference type="EMBL" id="JAQJAN010000001">
    <property type="protein sequence ID" value="KAJ5740913.1"/>
    <property type="molecule type" value="Genomic_DNA"/>
</dbReference>
<comment type="caution">
    <text evidence="1">The sequence shown here is derived from an EMBL/GenBank/DDBJ whole genome shotgun (WGS) entry which is preliminary data.</text>
</comment>
<accession>A0AAD6HXP5</accession>
<name>A0AAD6HXP5_9EURO</name>
<reference evidence="1" key="1">
    <citation type="journal article" date="2023" name="IMA Fungus">
        <title>Comparative genomic study of the Penicillium genus elucidates a diverse pangenome and 15 lateral gene transfer events.</title>
        <authorList>
            <person name="Petersen C."/>
            <person name="Sorensen T."/>
            <person name="Nielsen M.R."/>
            <person name="Sondergaard T.E."/>
            <person name="Sorensen J.L."/>
            <person name="Fitzpatrick D.A."/>
            <person name="Frisvad J.C."/>
            <person name="Nielsen K.L."/>
        </authorList>
    </citation>
    <scope>NUCLEOTIDE SEQUENCE</scope>
    <source>
        <strain evidence="1">IBT 17514</strain>
    </source>
</reference>
<dbReference type="AlphaFoldDB" id="A0AAD6HXP5"/>
<evidence type="ECO:0000313" key="2">
    <source>
        <dbReference type="Proteomes" id="UP001215712"/>
    </source>
</evidence>
<sequence length="196" mass="22062">MLQEEYHVAYHATRNHKEGPRGLWKVGKWARSRGDIFSMIPVLKINSQLAESNEAKVNVLHDVFFPTLPEADLSDIALGPDAIPNRVWKLLLSGYSEFGDLLISIFDAYVYVSYNPRYFQESIIVTLRKGGPYDYHVPKSYRPIALMNTLGKLLEAVVAARISYAVEEHSLLPKTHLGSRKGISVDHAIQLILSEG</sequence>
<evidence type="ECO:0008006" key="3">
    <source>
        <dbReference type="Google" id="ProtNLM"/>
    </source>
</evidence>
<proteinExistence type="predicted"/>
<dbReference type="Proteomes" id="UP001215712">
    <property type="component" value="Unassembled WGS sequence"/>
</dbReference>
<gene>
    <name evidence="1" type="ORF">N7493_000785</name>
</gene>
<protein>
    <recommendedName>
        <fullName evidence="3">Reverse transcriptase domain-containing protein</fullName>
    </recommendedName>
</protein>
<reference evidence="1" key="2">
    <citation type="submission" date="2023-01" db="EMBL/GenBank/DDBJ databases">
        <authorList>
            <person name="Petersen C."/>
        </authorList>
    </citation>
    <scope>NUCLEOTIDE SEQUENCE</scope>
    <source>
        <strain evidence="1">IBT 17514</strain>
    </source>
</reference>
<keyword evidence="2" id="KW-1185">Reference proteome</keyword>